<dbReference type="InterPro" id="IPR000111">
    <property type="entry name" value="Glyco_hydro_27/36_CS"/>
</dbReference>
<dbReference type="InterPro" id="IPR013780">
    <property type="entry name" value="Glyco_hydro_b"/>
</dbReference>
<dbReference type="CDD" id="cd14791">
    <property type="entry name" value="GH36"/>
    <property type="match status" value="1"/>
</dbReference>
<dbReference type="PROSITE" id="PS00512">
    <property type="entry name" value="ALPHA_GALACTOSIDASE"/>
    <property type="match status" value="1"/>
</dbReference>
<dbReference type="InterPro" id="IPR002252">
    <property type="entry name" value="Glyco_hydro_36"/>
</dbReference>
<dbReference type="Gene3D" id="2.70.98.60">
    <property type="entry name" value="alpha-galactosidase from lactobacil brevis"/>
    <property type="match status" value="1"/>
</dbReference>
<dbReference type="InterPro" id="IPR013785">
    <property type="entry name" value="Aldolase_TIM"/>
</dbReference>
<proteinExistence type="inferred from homology"/>
<feature type="binding site" evidence="7">
    <location>
        <position position="414"/>
    </location>
    <ligand>
        <name>substrate</name>
    </ligand>
</feature>
<comment type="catalytic activity">
    <reaction evidence="1 5">
        <text>Hydrolysis of terminal, non-reducing alpha-D-galactose residues in alpha-D-galactosides, including galactose oligosaccharides, galactomannans and galactolipids.</text>
        <dbReference type="EC" id="3.2.1.22"/>
    </reaction>
</comment>
<keyword evidence="11" id="KW-1185">Reference proteome</keyword>
<dbReference type="Gene3D" id="2.60.40.1180">
    <property type="entry name" value="Golgi alpha-mannosidase II"/>
    <property type="match status" value="1"/>
</dbReference>
<feature type="binding site" evidence="7">
    <location>
        <position position="522"/>
    </location>
    <ligand>
        <name>substrate</name>
    </ligand>
</feature>
<feature type="binding site" evidence="7">
    <location>
        <begin position="337"/>
        <end position="338"/>
    </location>
    <ligand>
        <name>substrate</name>
    </ligand>
</feature>
<feature type="binding site" evidence="7">
    <location>
        <position position="500"/>
    </location>
    <ligand>
        <name>substrate</name>
    </ligand>
</feature>
<name>A0A918CDG4_9DEIO</name>
<dbReference type="PRINTS" id="PR00743">
    <property type="entry name" value="GLHYDRLASE36"/>
</dbReference>
<evidence type="ECO:0000256" key="7">
    <source>
        <dbReference type="PIRSR" id="PIRSR005536-2"/>
    </source>
</evidence>
<feature type="active site" description="Nucleophile" evidence="6">
    <location>
        <position position="449"/>
    </location>
</feature>
<evidence type="ECO:0000256" key="2">
    <source>
        <dbReference type="ARBA" id="ARBA00012755"/>
    </source>
</evidence>
<evidence type="ECO:0000256" key="5">
    <source>
        <dbReference type="PIRNR" id="PIRNR005536"/>
    </source>
</evidence>
<dbReference type="PANTHER" id="PTHR43053">
    <property type="entry name" value="GLYCOSIDASE FAMILY 31"/>
    <property type="match status" value="1"/>
</dbReference>
<gene>
    <name evidence="10" type="primary">galA</name>
    <name evidence="10" type="ORF">GCM10008957_33970</name>
</gene>
<dbReference type="Pfam" id="PF02065">
    <property type="entry name" value="Melibiase"/>
    <property type="match status" value="1"/>
</dbReference>
<evidence type="ECO:0000256" key="4">
    <source>
        <dbReference type="ARBA" id="ARBA00023295"/>
    </source>
</evidence>
<dbReference type="InterPro" id="IPR031705">
    <property type="entry name" value="Glyco_hydro_36_C"/>
</dbReference>
<dbReference type="Pfam" id="PF16874">
    <property type="entry name" value="Glyco_hydro_36C"/>
    <property type="match status" value="1"/>
</dbReference>
<dbReference type="AlphaFoldDB" id="A0A918CDG4"/>
<feature type="domain" description="Glycosyl hydrolase family 36 N-terminal" evidence="9">
    <location>
        <begin position="28"/>
        <end position="258"/>
    </location>
</feature>
<dbReference type="Pfam" id="PF16875">
    <property type="entry name" value="Glyco_hydro_36N"/>
    <property type="match status" value="1"/>
</dbReference>
<dbReference type="InterPro" id="IPR038417">
    <property type="entry name" value="Alpga-gal_N_sf"/>
</dbReference>
<comment type="similarity">
    <text evidence="5">Belongs to the glycosyl hydrolase.</text>
</comment>
<evidence type="ECO:0000313" key="11">
    <source>
        <dbReference type="Proteomes" id="UP000603865"/>
    </source>
</evidence>
<feature type="binding site" evidence="7">
    <location>
        <begin position="447"/>
        <end position="451"/>
    </location>
    <ligand>
        <name>substrate</name>
    </ligand>
</feature>
<dbReference type="Gene3D" id="3.20.20.70">
    <property type="entry name" value="Aldolase class I"/>
    <property type="match status" value="1"/>
</dbReference>
<dbReference type="FunFam" id="3.20.20.70:FF:000118">
    <property type="entry name" value="Alpha-galactosidase"/>
    <property type="match status" value="1"/>
</dbReference>
<dbReference type="SUPFAM" id="SSF51445">
    <property type="entry name" value="(Trans)glycosidases"/>
    <property type="match status" value="1"/>
</dbReference>
<evidence type="ECO:0000256" key="6">
    <source>
        <dbReference type="PIRSR" id="PIRSR005536-1"/>
    </source>
</evidence>
<dbReference type="InterPro" id="IPR050985">
    <property type="entry name" value="Alpha-glycosidase_related"/>
</dbReference>
<keyword evidence="3 5" id="KW-0378">Hydrolase</keyword>
<feature type="active site" description="Proton donor" evidence="6">
    <location>
        <position position="522"/>
    </location>
</feature>
<feature type="domain" description="Glycosyl hydrolase family 36 C-terminal" evidence="8">
    <location>
        <begin position="619"/>
        <end position="693"/>
    </location>
</feature>
<dbReference type="GO" id="GO:0016052">
    <property type="term" value="P:carbohydrate catabolic process"/>
    <property type="evidence" value="ECO:0007669"/>
    <property type="project" value="InterPro"/>
</dbReference>
<evidence type="ECO:0000313" key="10">
    <source>
        <dbReference type="EMBL" id="GGR18569.1"/>
    </source>
</evidence>
<feature type="binding site" evidence="7">
    <location>
        <position position="172"/>
    </location>
    <ligand>
        <name>substrate</name>
    </ligand>
</feature>
<evidence type="ECO:0000259" key="8">
    <source>
        <dbReference type="Pfam" id="PF16874"/>
    </source>
</evidence>
<dbReference type="PIRSF" id="PIRSF005536">
    <property type="entry name" value="Agal"/>
    <property type="match status" value="1"/>
</dbReference>
<evidence type="ECO:0000259" key="9">
    <source>
        <dbReference type="Pfam" id="PF16875"/>
    </source>
</evidence>
<dbReference type="InterPro" id="IPR031704">
    <property type="entry name" value="Glyco_hydro_36_N"/>
</dbReference>
<evidence type="ECO:0000256" key="1">
    <source>
        <dbReference type="ARBA" id="ARBA00001255"/>
    </source>
</evidence>
<reference evidence="10" key="2">
    <citation type="submission" date="2020-09" db="EMBL/GenBank/DDBJ databases">
        <authorList>
            <person name="Sun Q."/>
            <person name="Ohkuma M."/>
        </authorList>
    </citation>
    <scope>NUCLEOTIDE SEQUENCE</scope>
    <source>
        <strain evidence="10">JCM 31311</strain>
    </source>
</reference>
<evidence type="ECO:0000256" key="3">
    <source>
        <dbReference type="ARBA" id="ARBA00022801"/>
    </source>
</evidence>
<dbReference type="EMBL" id="BMQL01000022">
    <property type="protein sequence ID" value="GGR18569.1"/>
    <property type="molecule type" value="Genomic_DNA"/>
</dbReference>
<dbReference type="GO" id="GO:0004557">
    <property type="term" value="F:alpha-galactosidase activity"/>
    <property type="evidence" value="ECO:0007669"/>
    <property type="project" value="UniProtKB-UniRule"/>
</dbReference>
<accession>A0A918CDG4</accession>
<dbReference type="InterPro" id="IPR017853">
    <property type="entry name" value="GH"/>
</dbReference>
<reference evidence="10" key="1">
    <citation type="journal article" date="2014" name="Int. J. Syst. Evol. Microbiol.">
        <title>Complete genome sequence of Corynebacterium casei LMG S-19264T (=DSM 44701T), isolated from a smear-ripened cheese.</title>
        <authorList>
            <consortium name="US DOE Joint Genome Institute (JGI-PGF)"/>
            <person name="Walter F."/>
            <person name="Albersmeier A."/>
            <person name="Kalinowski J."/>
            <person name="Ruckert C."/>
        </authorList>
    </citation>
    <scope>NUCLEOTIDE SEQUENCE</scope>
    <source>
        <strain evidence="10">JCM 31311</strain>
    </source>
</reference>
<organism evidence="10 11">
    <name type="scientific">Deinococcus ruber</name>
    <dbReference type="NCBI Taxonomy" id="1848197"/>
    <lineage>
        <taxon>Bacteria</taxon>
        <taxon>Thermotogati</taxon>
        <taxon>Deinococcota</taxon>
        <taxon>Deinococci</taxon>
        <taxon>Deinococcales</taxon>
        <taxon>Deinococcaceae</taxon>
        <taxon>Deinococcus</taxon>
    </lineage>
</organism>
<dbReference type="Proteomes" id="UP000603865">
    <property type="component" value="Unassembled WGS sequence"/>
</dbReference>
<dbReference type="PANTHER" id="PTHR43053:SF3">
    <property type="entry name" value="ALPHA-GALACTOSIDASE C-RELATED"/>
    <property type="match status" value="1"/>
</dbReference>
<protein>
    <recommendedName>
        <fullName evidence="2 5">Alpha-galactosidase</fullName>
        <ecNumber evidence="2 5">3.2.1.22</ecNumber>
    </recommendedName>
</protein>
<dbReference type="EC" id="3.2.1.22" evidence="2 5"/>
<keyword evidence="4 5" id="KW-0326">Glycosidase</keyword>
<sequence length="696" mass="78408">MEAMPSEAFWILETDRTAYALGVSPEGAVVHTYWGPKLPRVQDYPRPGVTKEWASFNLPAHLLREEYPGQGGAKYTEACLSATFPDGTRDLDLRYVSAEQVGDTLKIHLNDAVFSLAVTLHYRVHAATDLIERWATVQNSGSDAVELNRVFSAQWHVPVGQPYRLTHLTGRWNDEFHIEQQPLTHGVMVLESRRLTTSHQHSPFFQLDAGDAGEEHGEVWFGALAWSGNWKLTAEVTDSLQTRLSLGVNDWDFAWQLEAGQSFQTPACIGGYTAQGFGAASRALHEFIRQEVLPDGHALRKVLYNSWEATFFDVEEASQAELAEVAAGLGVELFVVDDGWFHGRNSDRAGLGDWWPDERKFPGGLTPLIERVKALGMEFGLWIEPEMVNPDSDLYRAHPDWVIHFPSRPRTEARNQLILNLARSDVQDYLISLLDTLLATHDIRFIKWDMNRNVSEPGWPDAGADGVHEARELWVRYVQGLYRVWGTLKERHPGVTWQSCSGGGGRADLGILRLAQQIWISDNTHAAARLAIQDGYSRVFPANTMEAWVTDADRGTLPLPFRFHVSMLGTLGLGGHLARWTPEERAVAREQVARYKEVREVIQRGDQYRLRSAQQQPFSAVEYVSKDRSEAVLFAFRTHIARPSELPPLYLRGLDAEALYTLDASGETKSGAAWMSVGLTLTLKDFESVVWRLRRE</sequence>
<comment type="caution">
    <text evidence="10">The sequence shown here is derived from an EMBL/GenBank/DDBJ whole genome shotgun (WGS) entry which is preliminary data.</text>
</comment>